<feature type="domain" description="D-isomer specific 2-hydroxyacid dehydrogenase catalytic" evidence="5">
    <location>
        <begin position="46"/>
        <end position="317"/>
    </location>
</feature>
<dbReference type="Gene3D" id="3.40.50.720">
    <property type="entry name" value="NAD(P)-binding Rossmann-like Domain"/>
    <property type="match status" value="2"/>
</dbReference>
<dbReference type="PANTHER" id="PTHR43333">
    <property type="entry name" value="2-HACID_DH_C DOMAIN-CONTAINING PROTEIN"/>
    <property type="match status" value="1"/>
</dbReference>
<organism evidence="7 8">
    <name type="scientific">Fonticella tunisiensis</name>
    <dbReference type="NCBI Taxonomy" id="1096341"/>
    <lineage>
        <taxon>Bacteria</taxon>
        <taxon>Bacillati</taxon>
        <taxon>Bacillota</taxon>
        <taxon>Clostridia</taxon>
        <taxon>Eubacteriales</taxon>
        <taxon>Clostridiaceae</taxon>
        <taxon>Fonticella</taxon>
    </lineage>
</organism>
<sequence length="323" mass="37037">MIKNKKGDMGMKALFTYDYGKEKMDRLRSLGYDILVVKEDGLTYSDEIGDAEIMVCYNPFKTLDIQKMRNLKWIQLSSVGIDQVPIEYIKKQGIILTNNRGGYGIPIGEWVVLKILELLKQSYSFYRNQQTKIWKVNTSLLELYGKTVGFIGTGNIALESAKRLKGFDVRLLGINTSGRTVGDLDECFSLEKIDEVLGRCDIVVVTIPYTSKTHRLINKDRFKAMKRGSFLINVSRGAIVDEIELINNLKSGKIGGAALDVFEQEPLCSDSPLWDMDNVIITPHNSWISEKRNDRRFEIIYENMRRYINNEELKNVIDFKKGY</sequence>
<dbReference type="GO" id="GO:0051287">
    <property type="term" value="F:NAD binding"/>
    <property type="evidence" value="ECO:0007669"/>
    <property type="project" value="InterPro"/>
</dbReference>
<feature type="domain" description="D-isomer specific 2-hydroxyacid dehydrogenase NAD-binding" evidence="6">
    <location>
        <begin position="115"/>
        <end position="285"/>
    </location>
</feature>
<dbReference type="EMBL" id="SOAZ01000010">
    <property type="protein sequence ID" value="TDT60948.1"/>
    <property type="molecule type" value="Genomic_DNA"/>
</dbReference>
<gene>
    <name evidence="7" type="ORF">EDD71_11066</name>
</gene>
<dbReference type="Pfam" id="PF02826">
    <property type="entry name" value="2-Hacid_dh_C"/>
    <property type="match status" value="1"/>
</dbReference>
<evidence type="ECO:0000313" key="7">
    <source>
        <dbReference type="EMBL" id="TDT60948.1"/>
    </source>
</evidence>
<accession>A0A4R7KSX1</accession>
<dbReference type="SUPFAM" id="SSF51735">
    <property type="entry name" value="NAD(P)-binding Rossmann-fold domains"/>
    <property type="match status" value="1"/>
</dbReference>
<dbReference type="GO" id="GO:0016616">
    <property type="term" value="F:oxidoreductase activity, acting on the CH-OH group of donors, NAD or NADP as acceptor"/>
    <property type="evidence" value="ECO:0007669"/>
    <property type="project" value="InterPro"/>
</dbReference>
<dbReference type="Pfam" id="PF00389">
    <property type="entry name" value="2-Hacid_dh"/>
    <property type="match status" value="1"/>
</dbReference>
<keyword evidence="2 4" id="KW-0560">Oxidoreductase</keyword>
<dbReference type="InterPro" id="IPR006140">
    <property type="entry name" value="D-isomer_DH_NAD-bd"/>
</dbReference>
<evidence type="ECO:0000259" key="6">
    <source>
        <dbReference type="Pfam" id="PF02826"/>
    </source>
</evidence>
<evidence type="ECO:0000256" key="1">
    <source>
        <dbReference type="ARBA" id="ARBA00005854"/>
    </source>
</evidence>
<dbReference type="CDD" id="cd12155">
    <property type="entry name" value="PGDH_1"/>
    <property type="match status" value="1"/>
</dbReference>
<dbReference type="SUPFAM" id="SSF52283">
    <property type="entry name" value="Formate/glycerate dehydrogenase catalytic domain-like"/>
    <property type="match status" value="1"/>
</dbReference>
<dbReference type="PROSITE" id="PS00671">
    <property type="entry name" value="D_2_HYDROXYACID_DH_3"/>
    <property type="match status" value="1"/>
</dbReference>
<evidence type="ECO:0000256" key="4">
    <source>
        <dbReference type="RuleBase" id="RU003719"/>
    </source>
</evidence>
<evidence type="ECO:0000313" key="8">
    <source>
        <dbReference type="Proteomes" id="UP000295325"/>
    </source>
</evidence>
<dbReference type="PANTHER" id="PTHR43333:SF1">
    <property type="entry name" value="D-ISOMER SPECIFIC 2-HYDROXYACID DEHYDROGENASE NAD-BINDING DOMAIN-CONTAINING PROTEIN"/>
    <property type="match status" value="1"/>
</dbReference>
<comment type="caution">
    <text evidence="7">The sequence shown here is derived from an EMBL/GenBank/DDBJ whole genome shotgun (WGS) entry which is preliminary data.</text>
</comment>
<comment type="similarity">
    <text evidence="1 4">Belongs to the D-isomer specific 2-hydroxyacid dehydrogenase family.</text>
</comment>
<name>A0A4R7KSX1_9CLOT</name>
<reference evidence="7 8" key="1">
    <citation type="submission" date="2019-03" db="EMBL/GenBank/DDBJ databases">
        <title>Genomic Encyclopedia of Type Strains, Phase IV (KMG-IV): sequencing the most valuable type-strain genomes for metagenomic binning, comparative biology and taxonomic classification.</title>
        <authorList>
            <person name="Goeker M."/>
        </authorList>
    </citation>
    <scope>NUCLEOTIDE SEQUENCE [LARGE SCALE GENOMIC DNA]</scope>
    <source>
        <strain evidence="7 8">DSM 24455</strain>
    </source>
</reference>
<dbReference type="InterPro" id="IPR029753">
    <property type="entry name" value="D-isomer_DH_CS"/>
</dbReference>
<proteinExistence type="inferred from homology"/>
<protein>
    <submittedName>
        <fullName evidence="7">Phosphoglycerate dehydrogenase-like enzyme</fullName>
    </submittedName>
</protein>
<dbReference type="AlphaFoldDB" id="A0A4R7KSX1"/>
<evidence type="ECO:0000259" key="5">
    <source>
        <dbReference type="Pfam" id="PF00389"/>
    </source>
</evidence>
<dbReference type="InterPro" id="IPR036291">
    <property type="entry name" value="NAD(P)-bd_dom_sf"/>
</dbReference>
<keyword evidence="8" id="KW-1185">Reference proteome</keyword>
<dbReference type="InterPro" id="IPR006139">
    <property type="entry name" value="D-isomer_2_OHA_DH_cat_dom"/>
</dbReference>
<keyword evidence="3" id="KW-0520">NAD</keyword>
<evidence type="ECO:0000256" key="2">
    <source>
        <dbReference type="ARBA" id="ARBA00023002"/>
    </source>
</evidence>
<dbReference type="Proteomes" id="UP000295325">
    <property type="component" value="Unassembled WGS sequence"/>
</dbReference>
<evidence type="ECO:0000256" key="3">
    <source>
        <dbReference type="ARBA" id="ARBA00023027"/>
    </source>
</evidence>